<dbReference type="Proteomes" id="UP000617340">
    <property type="component" value="Unassembled WGS sequence"/>
</dbReference>
<comment type="caution">
    <text evidence="1">The sequence shown here is derived from an EMBL/GenBank/DDBJ whole genome shotgun (WGS) entry which is preliminary data.</text>
</comment>
<dbReference type="EMBL" id="JACSDZ010000001">
    <property type="protein sequence ID" value="KAF7418118.1"/>
    <property type="molecule type" value="Genomic_DNA"/>
</dbReference>
<evidence type="ECO:0000313" key="2">
    <source>
        <dbReference type="Proteomes" id="UP000617340"/>
    </source>
</evidence>
<reference evidence="1" key="1">
    <citation type="journal article" date="2020" name="G3 (Bethesda)">
        <title>High-Quality Assemblies for Three Invasive Social Wasps from the &lt;i&gt;Vespula&lt;/i&gt; Genus.</title>
        <authorList>
            <person name="Harrop T.W.R."/>
            <person name="Guhlin J."/>
            <person name="McLaughlin G.M."/>
            <person name="Permina E."/>
            <person name="Stockwell P."/>
            <person name="Gilligan J."/>
            <person name="Le Lec M.F."/>
            <person name="Gruber M.A.M."/>
            <person name="Quinn O."/>
            <person name="Lovegrove M."/>
            <person name="Duncan E.J."/>
            <person name="Remnant E.J."/>
            <person name="Van Eeckhoven J."/>
            <person name="Graham B."/>
            <person name="Knapp R.A."/>
            <person name="Langford K.W."/>
            <person name="Kronenberg Z."/>
            <person name="Press M.O."/>
            <person name="Eacker S.M."/>
            <person name="Wilson-Rankin E.E."/>
            <person name="Purcell J."/>
            <person name="Lester P.J."/>
            <person name="Dearden P.K."/>
        </authorList>
    </citation>
    <scope>NUCLEOTIDE SEQUENCE</scope>
    <source>
        <strain evidence="1">Linc-1</strain>
    </source>
</reference>
<organism evidence="1 2">
    <name type="scientific">Vespula germanica</name>
    <name type="common">German yellow jacket</name>
    <name type="synonym">Paravespula germanica</name>
    <dbReference type="NCBI Taxonomy" id="30212"/>
    <lineage>
        <taxon>Eukaryota</taxon>
        <taxon>Metazoa</taxon>
        <taxon>Ecdysozoa</taxon>
        <taxon>Arthropoda</taxon>
        <taxon>Hexapoda</taxon>
        <taxon>Insecta</taxon>
        <taxon>Pterygota</taxon>
        <taxon>Neoptera</taxon>
        <taxon>Endopterygota</taxon>
        <taxon>Hymenoptera</taxon>
        <taxon>Apocrita</taxon>
        <taxon>Aculeata</taxon>
        <taxon>Vespoidea</taxon>
        <taxon>Vespidae</taxon>
        <taxon>Vespinae</taxon>
        <taxon>Vespula</taxon>
    </lineage>
</organism>
<protein>
    <submittedName>
        <fullName evidence="1">Uncharacterized protein</fullName>
    </submittedName>
</protein>
<evidence type="ECO:0000313" key="1">
    <source>
        <dbReference type="EMBL" id="KAF7418118.1"/>
    </source>
</evidence>
<proteinExistence type="predicted"/>
<name>A0A834NU81_VESGE</name>
<dbReference type="AlphaFoldDB" id="A0A834NU81"/>
<accession>A0A834NU81</accession>
<sequence length="128" mass="14308">MHIGSWPNSSSQRLNQERETHSYCEASLYEHQRKERRFLRAPFPLPPLSTLLPSPPPPSLIQFRPRLTISGFYLIVFLLPSQCPSSSVDAIPFGCFIPGIESPLESASNEMLMPNTAPEADVVGWCVP</sequence>
<keyword evidence="2" id="KW-1185">Reference proteome</keyword>
<gene>
    <name evidence="1" type="ORF">HZH68_000771</name>
</gene>